<dbReference type="SMART" id="SM00670">
    <property type="entry name" value="PINc"/>
    <property type="match status" value="1"/>
</dbReference>
<dbReference type="InterPro" id="IPR029060">
    <property type="entry name" value="PIN-like_dom_sf"/>
</dbReference>
<proteinExistence type="predicted"/>
<dbReference type="InterPro" id="IPR002850">
    <property type="entry name" value="PIN_toxin-like"/>
</dbReference>
<dbReference type="EMBL" id="MFJF01000005">
    <property type="protein sequence ID" value="OGG08182.1"/>
    <property type="molecule type" value="Genomic_DNA"/>
</dbReference>
<feature type="domain" description="PIN" evidence="1">
    <location>
        <begin position="1"/>
        <end position="110"/>
    </location>
</feature>
<evidence type="ECO:0000313" key="3">
    <source>
        <dbReference type="Proteomes" id="UP000177354"/>
    </source>
</evidence>
<dbReference type="PANTHER" id="PTHR34610:SF3">
    <property type="entry name" value="SSL7007 PROTEIN"/>
    <property type="match status" value="1"/>
</dbReference>
<name>A0A1F5Z7S3_9BACT</name>
<gene>
    <name evidence="2" type="ORF">A2777_02235</name>
</gene>
<protein>
    <submittedName>
        <fullName evidence="2">Putative toxin-antitoxin system toxin component, PIN family</fullName>
    </submittedName>
</protein>
<reference evidence="2 3" key="1">
    <citation type="journal article" date="2016" name="Nat. Commun.">
        <title>Thousands of microbial genomes shed light on interconnected biogeochemical processes in an aquifer system.</title>
        <authorList>
            <person name="Anantharaman K."/>
            <person name="Brown C.T."/>
            <person name="Hug L.A."/>
            <person name="Sharon I."/>
            <person name="Castelle C.J."/>
            <person name="Probst A.J."/>
            <person name="Thomas B.C."/>
            <person name="Singh A."/>
            <person name="Wilkins M.J."/>
            <person name="Karaoz U."/>
            <person name="Brodie E.L."/>
            <person name="Williams K.H."/>
            <person name="Hubbard S.S."/>
            <person name="Banfield J.F."/>
        </authorList>
    </citation>
    <scope>NUCLEOTIDE SEQUENCE [LARGE SCALE GENOMIC DNA]</scope>
</reference>
<comment type="caution">
    <text evidence="2">The sequence shown here is derived from an EMBL/GenBank/DDBJ whole genome shotgun (WGS) entry which is preliminary data.</text>
</comment>
<sequence>MNIVLDTNIFIAAGFRQSNGAARIFDMVHDGKLKFIWNGEIRNEIVGTINKIPGFPGEKFLRLFRKENEFKGKTFPEKYTLVSDPSDRKFIALAKEVKAILITNDDHLLSKRLDLQAKIMSSKEFIIFFSNTNNG</sequence>
<dbReference type="Proteomes" id="UP000177354">
    <property type="component" value="Unassembled WGS sequence"/>
</dbReference>
<dbReference type="InterPro" id="IPR002716">
    <property type="entry name" value="PIN_dom"/>
</dbReference>
<accession>A0A1F5Z7S3</accession>
<evidence type="ECO:0000259" key="1">
    <source>
        <dbReference type="SMART" id="SM00670"/>
    </source>
</evidence>
<organism evidence="2 3">
    <name type="scientific">Candidatus Gottesmanbacteria bacterium RIFCSPHIGHO2_01_FULL_40_15</name>
    <dbReference type="NCBI Taxonomy" id="1798376"/>
    <lineage>
        <taxon>Bacteria</taxon>
        <taxon>Candidatus Gottesmaniibacteriota</taxon>
    </lineage>
</organism>
<dbReference type="SUPFAM" id="SSF88723">
    <property type="entry name" value="PIN domain-like"/>
    <property type="match status" value="1"/>
</dbReference>
<dbReference type="Pfam" id="PF13470">
    <property type="entry name" value="PIN_3"/>
    <property type="match status" value="1"/>
</dbReference>
<dbReference type="AlphaFoldDB" id="A0A1F5Z7S3"/>
<dbReference type="PANTHER" id="PTHR34610">
    <property type="entry name" value="SSL7007 PROTEIN"/>
    <property type="match status" value="1"/>
</dbReference>
<dbReference type="Gene3D" id="3.40.50.1010">
    <property type="entry name" value="5'-nuclease"/>
    <property type="match status" value="1"/>
</dbReference>
<evidence type="ECO:0000313" key="2">
    <source>
        <dbReference type="EMBL" id="OGG08182.1"/>
    </source>
</evidence>
<dbReference type="NCBIfam" id="TIGR00305">
    <property type="entry name" value="putative toxin-antitoxin system toxin component, PIN family"/>
    <property type="match status" value="1"/>
</dbReference>